<keyword evidence="8" id="KW-0949">S-adenosyl-L-methionine</keyword>
<keyword evidence="6 12" id="KW-0489">Methyltransferase</keyword>
<dbReference type="GO" id="GO:0005737">
    <property type="term" value="C:cytoplasm"/>
    <property type="evidence" value="ECO:0007669"/>
    <property type="project" value="UniProtKB-SubCell"/>
</dbReference>
<dbReference type="PANTHER" id="PTHR11579:SF0">
    <property type="entry name" value="PROTEIN-L-ISOASPARTATE(D-ASPARTATE) O-METHYLTRANSFERASE"/>
    <property type="match status" value="1"/>
</dbReference>
<proteinExistence type="inferred from homology"/>
<dbReference type="RefSeq" id="WP_270073562.1">
    <property type="nucleotide sequence ID" value="NZ_JAJAQC010000033.1"/>
</dbReference>
<evidence type="ECO:0000256" key="4">
    <source>
        <dbReference type="ARBA" id="ARBA00013346"/>
    </source>
</evidence>
<sequence>MTSPPHGGPAALAGLLCARGVLTDPVWERVFASVPRHAFLPDVVWANDADGWLSPVTRDDPRWWEWAYSDVPVVTQVDDGAPEGADGRGRLATSSASQPLMVAAMLDALEVYDGARVLEIGTATGFNAALLSARLGSRQVTTVEIDAALAEQGRANLERAGFAPTVVVGDGTKGVAADAPYDRVLSTVAAKSVPFAWVEQTRPGGVIVTPWGNDYLGHHLLRLDVGADGTASGRIIGPAAFMWLRGQRSYTGTWRDHIDFDAPMAEGTTTLDPGAVLAAEDSGARFVIGAAVEDLYAMRFSARDGSGEFTVWLYDARGSWAAADHVPGADEFAVSHHGPRRLWAEVERAYTAWEAAGRPERDRLGLTVSAAGQAVWVDEPGIVVGP</sequence>
<evidence type="ECO:0000256" key="11">
    <source>
        <dbReference type="ARBA" id="ARBA00031350"/>
    </source>
</evidence>
<dbReference type="InterPro" id="IPR000682">
    <property type="entry name" value="PCMT"/>
</dbReference>
<evidence type="ECO:0000313" key="13">
    <source>
        <dbReference type="Proteomes" id="UP001140076"/>
    </source>
</evidence>
<evidence type="ECO:0000256" key="3">
    <source>
        <dbReference type="ARBA" id="ARBA00011890"/>
    </source>
</evidence>
<gene>
    <name evidence="12" type="ORF">LG943_18570</name>
</gene>
<dbReference type="InterPro" id="IPR029063">
    <property type="entry name" value="SAM-dependent_MTases_sf"/>
</dbReference>
<dbReference type="Proteomes" id="UP001140076">
    <property type="component" value="Unassembled WGS sequence"/>
</dbReference>
<evidence type="ECO:0000256" key="6">
    <source>
        <dbReference type="ARBA" id="ARBA00022603"/>
    </source>
</evidence>
<organism evidence="12 13">
    <name type="scientific">Streptomonospora mangrovi</name>
    <dbReference type="NCBI Taxonomy" id="2883123"/>
    <lineage>
        <taxon>Bacteria</taxon>
        <taxon>Bacillati</taxon>
        <taxon>Actinomycetota</taxon>
        <taxon>Actinomycetes</taxon>
        <taxon>Streptosporangiales</taxon>
        <taxon>Nocardiopsidaceae</taxon>
        <taxon>Streptomonospora</taxon>
    </lineage>
</organism>
<dbReference type="GO" id="GO:0032259">
    <property type="term" value="P:methylation"/>
    <property type="evidence" value="ECO:0007669"/>
    <property type="project" value="UniProtKB-KW"/>
</dbReference>
<dbReference type="Gene3D" id="3.40.50.150">
    <property type="entry name" value="Vaccinia Virus protein VP39"/>
    <property type="match status" value="1"/>
</dbReference>
<accession>A0A9X3NQS4</accession>
<evidence type="ECO:0000256" key="5">
    <source>
        <dbReference type="ARBA" id="ARBA00022490"/>
    </source>
</evidence>
<dbReference type="CDD" id="cd02440">
    <property type="entry name" value="AdoMet_MTases"/>
    <property type="match status" value="1"/>
</dbReference>
<dbReference type="PANTHER" id="PTHR11579">
    <property type="entry name" value="PROTEIN-L-ISOASPARTATE O-METHYLTRANSFERASE"/>
    <property type="match status" value="1"/>
</dbReference>
<evidence type="ECO:0000256" key="10">
    <source>
        <dbReference type="ARBA" id="ARBA00031323"/>
    </source>
</evidence>
<reference evidence="12" key="1">
    <citation type="submission" date="2021-10" db="EMBL/GenBank/DDBJ databases">
        <title>Streptomonospora sp. nov., isolated from mangrove soil.</title>
        <authorList>
            <person name="Chen X."/>
            <person name="Ge X."/>
            <person name="Liu W."/>
        </authorList>
    </citation>
    <scope>NUCLEOTIDE SEQUENCE</scope>
    <source>
        <strain evidence="12">S1-112</strain>
    </source>
</reference>
<evidence type="ECO:0000256" key="2">
    <source>
        <dbReference type="ARBA" id="ARBA00005369"/>
    </source>
</evidence>
<evidence type="ECO:0000256" key="7">
    <source>
        <dbReference type="ARBA" id="ARBA00022679"/>
    </source>
</evidence>
<evidence type="ECO:0000256" key="1">
    <source>
        <dbReference type="ARBA" id="ARBA00004496"/>
    </source>
</evidence>
<keyword evidence="7" id="KW-0808">Transferase</keyword>
<dbReference type="EMBL" id="JAJAQC010000033">
    <property type="protein sequence ID" value="MDA0566304.1"/>
    <property type="molecule type" value="Genomic_DNA"/>
</dbReference>
<keyword evidence="13" id="KW-1185">Reference proteome</keyword>
<name>A0A9X3NQS4_9ACTN</name>
<dbReference type="SUPFAM" id="SSF53335">
    <property type="entry name" value="S-adenosyl-L-methionine-dependent methyltransferases"/>
    <property type="match status" value="1"/>
</dbReference>
<dbReference type="AlphaFoldDB" id="A0A9X3NQS4"/>
<evidence type="ECO:0000256" key="9">
    <source>
        <dbReference type="ARBA" id="ARBA00030757"/>
    </source>
</evidence>
<comment type="subcellular location">
    <subcellularLocation>
        <location evidence="1">Cytoplasm</location>
    </subcellularLocation>
</comment>
<dbReference type="GO" id="GO:0004719">
    <property type="term" value="F:protein-L-isoaspartate (D-aspartate) O-methyltransferase activity"/>
    <property type="evidence" value="ECO:0007669"/>
    <property type="project" value="UniProtKB-EC"/>
</dbReference>
<comment type="similarity">
    <text evidence="2">Belongs to the methyltransferase superfamily. L-isoaspartyl/D-aspartyl protein methyltransferase family.</text>
</comment>
<comment type="caution">
    <text evidence="12">The sequence shown here is derived from an EMBL/GenBank/DDBJ whole genome shotgun (WGS) entry which is preliminary data.</text>
</comment>
<protein>
    <recommendedName>
        <fullName evidence="4">Protein-L-isoaspartate O-methyltransferase</fullName>
        <ecNumber evidence="3">2.1.1.77</ecNumber>
    </recommendedName>
    <alternativeName>
        <fullName evidence="11">L-isoaspartyl protein carboxyl methyltransferase</fullName>
    </alternativeName>
    <alternativeName>
        <fullName evidence="9">Protein L-isoaspartyl methyltransferase</fullName>
    </alternativeName>
    <alternativeName>
        <fullName evidence="10">Protein-beta-aspartate methyltransferase</fullName>
    </alternativeName>
</protein>
<dbReference type="Pfam" id="PF01135">
    <property type="entry name" value="PCMT"/>
    <property type="match status" value="1"/>
</dbReference>
<evidence type="ECO:0000256" key="8">
    <source>
        <dbReference type="ARBA" id="ARBA00022691"/>
    </source>
</evidence>
<dbReference type="EC" id="2.1.1.77" evidence="3"/>
<keyword evidence="5" id="KW-0963">Cytoplasm</keyword>
<evidence type="ECO:0000313" key="12">
    <source>
        <dbReference type="EMBL" id="MDA0566304.1"/>
    </source>
</evidence>